<dbReference type="RefSeq" id="WP_083994265.1">
    <property type="nucleotide sequence ID" value="NZ_AP025463.1"/>
</dbReference>
<dbReference type="EMBL" id="FLQZ01000013">
    <property type="protein sequence ID" value="SBT11940.1"/>
    <property type="molecule type" value="Genomic_DNA"/>
</dbReference>
<feature type="transmembrane region" description="Helical" evidence="1">
    <location>
        <begin position="65"/>
        <end position="85"/>
    </location>
</feature>
<organism evidence="2 3">
    <name type="scientific">Vibrio celticus</name>
    <dbReference type="NCBI Taxonomy" id="446372"/>
    <lineage>
        <taxon>Bacteria</taxon>
        <taxon>Pseudomonadati</taxon>
        <taxon>Pseudomonadota</taxon>
        <taxon>Gammaproteobacteria</taxon>
        <taxon>Vibrionales</taxon>
        <taxon>Vibrionaceae</taxon>
        <taxon>Vibrio</taxon>
    </lineage>
</organism>
<gene>
    <name evidence="2" type="ORF">VCE7224_00674</name>
</gene>
<keyword evidence="3" id="KW-1185">Reference proteome</keyword>
<sequence>MNRKSKTRLFSSVAIFISGYMPLFLIMIIKDVKSIAWFEHELETPFLIFNYIKVPCSIEFGNIEVVISLFLLSTASLVFLAYILRNITKMPFDIEVIAAKSRSSEVVNYTIPYMISFVAFDLSKWQDITSLFLFLAVLCLLSVRSQSVFINPILAALGYGLYDCKYSEAGNEKECVMLSKHDLLSGNRESYVKLNNYMGIVSNKGG</sequence>
<keyword evidence="1" id="KW-0472">Membrane</keyword>
<keyword evidence="1" id="KW-1133">Transmembrane helix</keyword>
<feature type="transmembrane region" description="Helical" evidence="1">
    <location>
        <begin position="9"/>
        <end position="29"/>
    </location>
</feature>
<accession>A0A1C3JA16</accession>
<proteinExistence type="predicted"/>
<dbReference type="AlphaFoldDB" id="A0A1C3JA16"/>
<name>A0A1C3JA16_9VIBR</name>
<reference evidence="3" key="1">
    <citation type="submission" date="2016-06" db="EMBL/GenBank/DDBJ databases">
        <authorList>
            <person name="Rodrigo-Torres L."/>
            <person name="Arahal D.R."/>
        </authorList>
    </citation>
    <scope>NUCLEOTIDE SEQUENCE [LARGE SCALE GENOMIC DNA]</scope>
    <source>
        <strain evidence="3">CECT 7224</strain>
    </source>
</reference>
<keyword evidence="1" id="KW-0812">Transmembrane</keyword>
<evidence type="ECO:0000313" key="3">
    <source>
        <dbReference type="Proteomes" id="UP000092819"/>
    </source>
</evidence>
<evidence type="ECO:0000256" key="1">
    <source>
        <dbReference type="SAM" id="Phobius"/>
    </source>
</evidence>
<protein>
    <submittedName>
        <fullName evidence="2">Uncharacterized protein</fullName>
    </submittedName>
</protein>
<evidence type="ECO:0000313" key="2">
    <source>
        <dbReference type="EMBL" id="SBT11940.1"/>
    </source>
</evidence>
<dbReference type="Proteomes" id="UP000092819">
    <property type="component" value="Unassembled WGS sequence"/>
</dbReference>